<feature type="modified residue" description="4-aspartylphosphate" evidence="2">
    <location>
        <position position="55"/>
    </location>
</feature>
<dbReference type="PROSITE" id="PS50110">
    <property type="entry name" value="RESPONSE_REGULATORY"/>
    <property type="match status" value="1"/>
</dbReference>
<dbReference type="SUPFAM" id="SSF52172">
    <property type="entry name" value="CheY-like"/>
    <property type="match status" value="1"/>
</dbReference>
<evidence type="ECO:0000256" key="1">
    <source>
        <dbReference type="ARBA" id="ARBA00022553"/>
    </source>
</evidence>
<dbReference type="InterPro" id="IPR050595">
    <property type="entry name" value="Bact_response_regulator"/>
</dbReference>
<organism evidence="4 5">
    <name type="scientific">Roseomonas mucosa</name>
    <dbReference type="NCBI Taxonomy" id="207340"/>
    <lineage>
        <taxon>Bacteria</taxon>
        <taxon>Pseudomonadati</taxon>
        <taxon>Pseudomonadota</taxon>
        <taxon>Alphaproteobacteria</taxon>
        <taxon>Acetobacterales</taxon>
        <taxon>Roseomonadaceae</taxon>
        <taxon>Roseomonas</taxon>
    </lineage>
</organism>
<gene>
    <name evidence="4" type="ORF">NCTC13291_00762</name>
</gene>
<evidence type="ECO:0000313" key="4">
    <source>
        <dbReference type="EMBL" id="SUE38630.1"/>
    </source>
</evidence>
<evidence type="ECO:0000313" key="5">
    <source>
        <dbReference type="Proteomes" id="UP000254919"/>
    </source>
</evidence>
<keyword evidence="1 2" id="KW-0597">Phosphoprotein</keyword>
<dbReference type="PANTHER" id="PTHR44591">
    <property type="entry name" value="STRESS RESPONSE REGULATOR PROTEIN 1"/>
    <property type="match status" value="1"/>
</dbReference>
<evidence type="ECO:0000259" key="3">
    <source>
        <dbReference type="PROSITE" id="PS50110"/>
    </source>
</evidence>
<sequence>MVKPVVLVVEDEPLLRLFATDMIEEAGFEVLQAPNASAALMTLEERLDVRVVFTDVNMPGGIDGIMLAICIRRRWPTIQIIITSGRPWPDEAVVPADIVFFAKPYRQDRVLDTVRKMAA</sequence>
<name>A0A379MYF2_9PROT</name>
<proteinExistence type="predicted"/>
<dbReference type="AlphaFoldDB" id="A0A379MYF2"/>
<dbReference type="PANTHER" id="PTHR44591:SF3">
    <property type="entry name" value="RESPONSE REGULATORY DOMAIN-CONTAINING PROTEIN"/>
    <property type="match status" value="1"/>
</dbReference>
<feature type="domain" description="Response regulatory" evidence="3">
    <location>
        <begin position="5"/>
        <end position="118"/>
    </location>
</feature>
<dbReference type="Pfam" id="PF00072">
    <property type="entry name" value="Response_reg"/>
    <property type="match status" value="1"/>
</dbReference>
<dbReference type="InterPro" id="IPR001789">
    <property type="entry name" value="Sig_transdc_resp-reg_receiver"/>
</dbReference>
<dbReference type="EMBL" id="UGVN01000001">
    <property type="protein sequence ID" value="SUE38630.1"/>
    <property type="molecule type" value="Genomic_DNA"/>
</dbReference>
<dbReference type="GO" id="GO:0000160">
    <property type="term" value="P:phosphorelay signal transduction system"/>
    <property type="evidence" value="ECO:0007669"/>
    <property type="project" value="InterPro"/>
</dbReference>
<dbReference type="Proteomes" id="UP000254919">
    <property type="component" value="Unassembled WGS sequence"/>
</dbReference>
<dbReference type="SMART" id="SM00448">
    <property type="entry name" value="REC"/>
    <property type="match status" value="1"/>
</dbReference>
<dbReference type="Gene3D" id="3.40.50.2300">
    <property type="match status" value="1"/>
</dbReference>
<dbReference type="InterPro" id="IPR011006">
    <property type="entry name" value="CheY-like_superfamily"/>
</dbReference>
<protein>
    <submittedName>
        <fullName evidence="4">Blue-light-activated protein</fullName>
    </submittedName>
</protein>
<reference evidence="4 5" key="1">
    <citation type="submission" date="2018-06" db="EMBL/GenBank/DDBJ databases">
        <authorList>
            <consortium name="Pathogen Informatics"/>
            <person name="Doyle S."/>
        </authorList>
    </citation>
    <scope>NUCLEOTIDE SEQUENCE [LARGE SCALE GENOMIC DNA]</scope>
    <source>
        <strain evidence="4 5">NCTC13291</strain>
    </source>
</reference>
<accession>A0A379MYF2</accession>
<evidence type="ECO:0000256" key="2">
    <source>
        <dbReference type="PROSITE-ProRule" id="PRU00169"/>
    </source>
</evidence>